<organism evidence="2 3">
    <name type="scientific">Gaopeijia maritima</name>
    <dbReference type="NCBI Taxonomy" id="3119007"/>
    <lineage>
        <taxon>Bacteria</taxon>
        <taxon>Pseudomonadati</taxon>
        <taxon>Gemmatimonadota</taxon>
        <taxon>Longimicrobiia</taxon>
        <taxon>Gaopeijiales</taxon>
        <taxon>Gaopeijiaceae</taxon>
        <taxon>Gaopeijia</taxon>
    </lineage>
</organism>
<dbReference type="RefSeq" id="WP_405280232.1">
    <property type="nucleotide sequence ID" value="NZ_JBBHLI010000013.1"/>
</dbReference>
<dbReference type="Gene3D" id="2.60.40.1190">
    <property type="match status" value="1"/>
</dbReference>
<name>A0ABU9EEN7_9BACT</name>
<dbReference type="EMBL" id="JBBHLI010000013">
    <property type="protein sequence ID" value="MEK9502609.1"/>
    <property type="molecule type" value="Genomic_DNA"/>
</dbReference>
<proteinExistence type="predicted"/>
<evidence type="ECO:0000259" key="1">
    <source>
        <dbReference type="Pfam" id="PF19313"/>
    </source>
</evidence>
<accession>A0ABU9EEN7</accession>
<reference evidence="2 3" key="1">
    <citation type="submission" date="2024-02" db="EMBL/GenBank/DDBJ databases">
        <title>A novel Gemmatimonadota bacterium.</title>
        <authorList>
            <person name="Du Z.-J."/>
            <person name="Ye Y.-Q."/>
        </authorList>
    </citation>
    <scope>NUCLEOTIDE SEQUENCE [LARGE SCALE GENOMIC DNA]</scope>
    <source>
        <strain evidence="2 3">DH-20</strain>
    </source>
</reference>
<comment type="caution">
    <text evidence="2">The sequence shown here is derived from an EMBL/GenBank/DDBJ whole genome shotgun (WGS) entry which is preliminary data.</text>
</comment>
<evidence type="ECO:0000313" key="2">
    <source>
        <dbReference type="EMBL" id="MEK9502609.1"/>
    </source>
</evidence>
<dbReference type="Pfam" id="PF19313">
    <property type="entry name" value="DUF5916"/>
    <property type="match status" value="1"/>
</dbReference>
<sequence>MSPSAVSAQQPAQTDSLAAAPLPAGAAVTLDGRLDEAFWADVPLLDDLRQAEPASGEVPVEATQVRIAYDDDALYIGIVAADRTPGDIVARIRQRDRIMSGEGFGISFAGDDAVAVVFDPFLDRRNGMVFATNPNGAQFDALISNDGDEINSDWRGVWEVEARRGDDGWSAEFAIPWSTLRYPADSSRGWGFNVARMIQAEKQETMWRSWERQRAGFHRIGRAGRLTGLESLPRPTMTVEVKPYALGATRWTRPDDASGLVDDMEGEVGVDLKTEVRPGLVLDLTVNTDFAQVEVDDQQVNLTRFNLFFPEKRDFFLENAGLFDFSAGGFGPPPFLMFFSRRIGISEAGPVPIVAGGRLTGRVGGQTVGLLSVATDGSAESQGEFFNVARIKRDIGDSDYIGAMVTDRRGDGPGNTVVGVDTRMLVHPTLLAEALVARSFTEGVGGEGTAAALGFNFTTDLWGGFARFLQVGEGTQASSGFVSRTDYRNVNMNVRRSFRPSFLGLRKVDFRLGGNYASTVDGRFQERGSSLSTNLNFLSGDFLSASVDVGAEQVDEGFELAGELPVPNGRYDTRELSLRGNTADSRIWSIEGNAAVGELFGGDLVRYGAALTLAPTPALSFTTGFDRNEVELASGEFTADVTTLRLTWAFSTRMTTNALVQYNSLSDELLSNVRFNFIHRPGSDLYLVFTEERVEGADGWRTEDRGFVVKLTYLMRL</sequence>
<protein>
    <submittedName>
        <fullName evidence="2">DUF5916 domain-containing protein</fullName>
    </submittedName>
</protein>
<dbReference type="SUPFAM" id="SSF49344">
    <property type="entry name" value="CBD9-like"/>
    <property type="match status" value="1"/>
</dbReference>
<evidence type="ECO:0000313" key="3">
    <source>
        <dbReference type="Proteomes" id="UP001484239"/>
    </source>
</evidence>
<dbReference type="CDD" id="cd09618">
    <property type="entry name" value="CBM9_like_2"/>
    <property type="match status" value="1"/>
</dbReference>
<feature type="domain" description="DUF5916" evidence="1">
    <location>
        <begin position="262"/>
        <end position="346"/>
    </location>
</feature>
<gene>
    <name evidence="2" type="ORF">WI372_16565</name>
</gene>
<dbReference type="Proteomes" id="UP001484239">
    <property type="component" value="Unassembled WGS sequence"/>
</dbReference>
<keyword evidence="3" id="KW-1185">Reference proteome</keyword>
<dbReference type="InterPro" id="IPR045670">
    <property type="entry name" value="DUF5916"/>
</dbReference>